<dbReference type="EMBL" id="CM004467">
    <property type="protein sequence ID" value="OCT97075.1"/>
    <property type="molecule type" value="Genomic_DNA"/>
</dbReference>
<keyword evidence="1" id="KW-0472">Membrane</keyword>
<feature type="transmembrane region" description="Helical" evidence="1">
    <location>
        <begin position="80"/>
        <end position="103"/>
    </location>
</feature>
<gene>
    <name evidence="2" type="ORF">XELAEV_18009297mg</name>
</gene>
<feature type="transmembrane region" description="Helical" evidence="1">
    <location>
        <begin position="16"/>
        <end position="36"/>
    </location>
</feature>
<sequence length="104" mass="12005">MSPSHPLCVTFFPTSYFFLHLLLLFIFVLCLSFLSYSLPHFPFMCTLLTTLSALLYSAAPSFTITFFFLHSSCFLSIYPFLFYICLLLLNLQIINLFTTNGIFI</sequence>
<keyword evidence="1" id="KW-1133">Transmembrane helix</keyword>
<evidence type="ECO:0000313" key="2">
    <source>
        <dbReference type="EMBL" id="OCT97075.1"/>
    </source>
</evidence>
<evidence type="ECO:0000313" key="3">
    <source>
        <dbReference type="Proteomes" id="UP000694892"/>
    </source>
</evidence>
<organism evidence="2 3">
    <name type="scientific">Xenopus laevis</name>
    <name type="common">African clawed frog</name>
    <dbReference type="NCBI Taxonomy" id="8355"/>
    <lineage>
        <taxon>Eukaryota</taxon>
        <taxon>Metazoa</taxon>
        <taxon>Chordata</taxon>
        <taxon>Craniata</taxon>
        <taxon>Vertebrata</taxon>
        <taxon>Euteleostomi</taxon>
        <taxon>Amphibia</taxon>
        <taxon>Batrachia</taxon>
        <taxon>Anura</taxon>
        <taxon>Pipoidea</taxon>
        <taxon>Pipidae</taxon>
        <taxon>Xenopodinae</taxon>
        <taxon>Xenopus</taxon>
        <taxon>Xenopus</taxon>
    </lineage>
</organism>
<dbReference type="Proteomes" id="UP000694892">
    <property type="component" value="Chromosome 1S"/>
</dbReference>
<protein>
    <submittedName>
        <fullName evidence="2">Uncharacterized protein</fullName>
    </submittedName>
</protein>
<keyword evidence="1" id="KW-0812">Transmembrane</keyword>
<dbReference type="AlphaFoldDB" id="A0A974DTB3"/>
<feature type="transmembrane region" description="Helical" evidence="1">
    <location>
        <begin position="43"/>
        <end position="68"/>
    </location>
</feature>
<evidence type="ECO:0000256" key="1">
    <source>
        <dbReference type="SAM" id="Phobius"/>
    </source>
</evidence>
<proteinExistence type="predicted"/>
<accession>A0A974DTB3</accession>
<name>A0A974DTB3_XENLA</name>
<reference evidence="3" key="1">
    <citation type="journal article" date="2016" name="Nature">
        <title>Genome evolution in the allotetraploid frog Xenopus laevis.</title>
        <authorList>
            <person name="Session A.M."/>
            <person name="Uno Y."/>
            <person name="Kwon T."/>
            <person name="Chapman J.A."/>
            <person name="Toyoda A."/>
            <person name="Takahashi S."/>
            <person name="Fukui A."/>
            <person name="Hikosaka A."/>
            <person name="Suzuki A."/>
            <person name="Kondo M."/>
            <person name="van Heeringen S.J."/>
            <person name="Quigley I."/>
            <person name="Heinz S."/>
            <person name="Ogino H."/>
            <person name="Ochi H."/>
            <person name="Hellsten U."/>
            <person name="Lyons J.B."/>
            <person name="Simakov O."/>
            <person name="Putnam N."/>
            <person name="Stites J."/>
            <person name="Kuroki Y."/>
            <person name="Tanaka T."/>
            <person name="Michiue T."/>
            <person name="Watanabe M."/>
            <person name="Bogdanovic O."/>
            <person name="Lister R."/>
            <person name="Georgiou G."/>
            <person name="Paranjpe S.S."/>
            <person name="van Kruijsbergen I."/>
            <person name="Shu S."/>
            <person name="Carlson J."/>
            <person name="Kinoshita T."/>
            <person name="Ohta Y."/>
            <person name="Mawaribuchi S."/>
            <person name="Jenkins J."/>
            <person name="Grimwood J."/>
            <person name="Schmutz J."/>
            <person name="Mitros T."/>
            <person name="Mozaffari S.V."/>
            <person name="Suzuki Y."/>
            <person name="Haramoto Y."/>
            <person name="Yamamoto T.S."/>
            <person name="Takagi C."/>
            <person name="Heald R."/>
            <person name="Miller K."/>
            <person name="Haudenschild C."/>
            <person name="Kitzman J."/>
            <person name="Nakayama T."/>
            <person name="Izutsu Y."/>
            <person name="Robert J."/>
            <person name="Fortriede J."/>
            <person name="Burns K."/>
            <person name="Lotay V."/>
            <person name="Karimi K."/>
            <person name="Yasuoka Y."/>
            <person name="Dichmann D.S."/>
            <person name="Flajnik M.F."/>
            <person name="Houston D.W."/>
            <person name="Shendure J."/>
            <person name="DuPasquier L."/>
            <person name="Vize P.D."/>
            <person name="Zorn A.M."/>
            <person name="Ito M."/>
            <person name="Marcotte E.M."/>
            <person name="Wallingford J.B."/>
            <person name="Ito Y."/>
            <person name="Asashima M."/>
            <person name="Ueno N."/>
            <person name="Matsuda Y."/>
            <person name="Veenstra G.J."/>
            <person name="Fujiyama A."/>
            <person name="Harland R.M."/>
            <person name="Taira M."/>
            <person name="Rokhsar D.S."/>
        </authorList>
    </citation>
    <scope>NUCLEOTIDE SEQUENCE [LARGE SCALE GENOMIC DNA]</scope>
    <source>
        <strain evidence="3">J</strain>
    </source>
</reference>